<evidence type="ECO:0000313" key="2">
    <source>
        <dbReference type="Proteomes" id="UP000799754"/>
    </source>
</evidence>
<proteinExistence type="predicted"/>
<dbReference type="Proteomes" id="UP000799754">
    <property type="component" value="Unassembled WGS sequence"/>
</dbReference>
<evidence type="ECO:0000313" key="1">
    <source>
        <dbReference type="EMBL" id="KAF2630054.1"/>
    </source>
</evidence>
<gene>
    <name evidence="1" type="ORF">BU25DRAFT_456464</name>
</gene>
<name>A0ACB6SA08_9PLEO</name>
<dbReference type="EMBL" id="MU006708">
    <property type="protein sequence ID" value="KAF2630054.1"/>
    <property type="molecule type" value="Genomic_DNA"/>
</dbReference>
<keyword evidence="2" id="KW-1185">Reference proteome</keyword>
<sequence>MTANLPWHPIPSGKATCKVHLIQAGGLAIPEDMAFLPSPDKPNNSINEDKDDKPKKYYAPDYVFEKTLRTSLLQIVKNVLPQFDCESKSPAEILKEHGIAEQQPEKAKAVVFSHMHFDHVGDGTNARFENEELWVGPT</sequence>
<comment type="caution">
    <text evidence="1">The sequence shown here is derived from an EMBL/GenBank/DDBJ whole genome shotgun (WGS) entry which is preliminary data.</text>
</comment>
<organism evidence="1 2">
    <name type="scientific">Macroventuria anomochaeta</name>
    <dbReference type="NCBI Taxonomy" id="301207"/>
    <lineage>
        <taxon>Eukaryota</taxon>
        <taxon>Fungi</taxon>
        <taxon>Dikarya</taxon>
        <taxon>Ascomycota</taxon>
        <taxon>Pezizomycotina</taxon>
        <taxon>Dothideomycetes</taxon>
        <taxon>Pleosporomycetidae</taxon>
        <taxon>Pleosporales</taxon>
        <taxon>Pleosporineae</taxon>
        <taxon>Didymellaceae</taxon>
        <taxon>Macroventuria</taxon>
    </lineage>
</organism>
<protein>
    <submittedName>
        <fullName evidence="1">Uncharacterized protein</fullName>
    </submittedName>
</protein>
<accession>A0ACB6SA08</accession>
<reference evidence="1" key="1">
    <citation type="journal article" date="2020" name="Stud. Mycol.">
        <title>101 Dothideomycetes genomes: a test case for predicting lifestyles and emergence of pathogens.</title>
        <authorList>
            <person name="Haridas S."/>
            <person name="Albert R."/>
            <person name="Binder M."/>
            <person name="Bloem J."/>
            <person name="Labutti K."/>
            <person name="Salamov A."/>
            <person name="Andreopoulos B."/>
            <person name="Baker S."/>
            <person name="Barry K."/>
            <person name="Bills G."/>
            <person name="Bluhm B."/>
            <person name="Cannon C."/>
            <person name="Castanera R."/>
            <person name="Culley D."/>
            <person name="Daum C."/>
            <person name="Ezra D."/>
            <person name="Gonzalez J."/>
            <person name="Henrissat B."/>
            <person name="Kuo A."/>
            <person name="Liang C."/>
            <person name="Lipzen A."/>
            <person name="Lutzoni F."/>
            <person name="Magnuson J."/>
            <person name="Mondo S."/>
            <person name="Nolan M."/>
            <person name="Ohm R."/>
            <person name="Pangilinan J."/>
            <person name="Park H.-J."/>
            <person name="Ramirez L."/>
            <person name="Alfaro M."/>
            <person name="Sun H."/>
            <person name="Tritt A."/>
            <person name="Yoshinaga Y."/>
            <person name="Zwiers L.-H."/>
            <person name="Turgeon B."/>
            <person name="Goodwin S."/>
            <person name="Spatafora J."/>
            <person name="Crous P."/>
            <person name="Grigoriev I."/>
        </authorList>
    </citation>
    <scope>NUCLEOTIDE SEQUENCE</scope>
    <source>
        <strain evidence="1">CBS 525.71</strain>
    </source>
</reference>